<dbReference type="PANTHER" id="PTHR35010:SF4">
    <property type="entry name" value="BLL5781 PROTEIN"/>
    <property type="match status" value="1"/>
</dbReference>
<feature type="domain" description="HTH cro/C1-type" evidence="1">
    <location>
        <begin position="12"/>
        <end position="66"/>
    </location>
</feature>
<sequence>MRMDTQTIGQEIRRWRTHRRRSQLDLALDTGISTRHLSFVETGRARPSRDLILNLAEQLDVPPRGRNAMLLQAGFAPVHGERGLDDAAMAAARAAISHILAAFAPFPALVVDRHWTMVEANAPVLALMGGVAPELLAAPVNPLRLSLHPDGLAPRIANLPEWRASLFRRLEEQIAASGDEALAALLAELRAYPGGEDAQAVTPNAIAIPLLLDTPAGRLSLISMTSVFGSPLDVTLSELAIESFLPADAATLAILKAA</sequence>
<dbReference type="Pfam" id="PF01381">
    <property type="entry name" value="HTH_3"/>
    <property type="match status" value="1"/>
</dbReference>
<dbReference type="Proteomes" id="UP000266693">
    <property type="component" value="Unassembled WGS sequence"/>
</dbReference>
<evidence type="ECO:0000313" key="3">
    <source>
        <dbReference type="Proteomes" id="UP000266693"/>
    </source>
</evidence>
<dbReference type="PROSITE" id="PS50943">
    <property type="entry name" value="HTH_CROC1"/>
    <property type="match status" value="1"/>
</dbReference>
<dbReference type="SMART" id="SM00530">
    <property type="entry name" value="HTH_XRE"/>
    <property type="match status" value="1"/>
</dbReference>
<accession>A0A396RNZ4</accession>
<dbReference type="Gene3D" id="3.30.450.180">
    <property type="match status" value="1"/>
</dbReference>
<evidence type="ECO:0000313" key="2">
    <source>
        <dbReference type="EMBL" id="RHW17506.1"/>
    </source>
</evidence>
<proteinExistence type="predicted"/>
<evidence type="ECO:0000259" key="1">
    <source>
        <dbReference type="PROSITE" id="PS50943"/>
    </source>
</evidence>
<dbReference type="Pfam" id="PF17765">
    <property type="entry name" value="MLTR_LBD"/>
    <property type="match status" value="1"/>
</dbReference>
<dbReference type="EMBL" id="QWLV01000004">
    <property type="protein sequence ID" value="RHW17506.1"/>
    <property type="molecule type" value="Genomic_DNA"/>
</dbReference>
<organism evidence="2 3">
    <name type="scientific">Sphingomonas gilva</name>
    <dbReference type="NCBI Taxonomy" id="2305907"/>
    <lineage>
        <taxon>Bacteria</taxon>
        <taxon>Pseudomonadati</taxon>
        <taxon>Pseudomonadota</taxon>
        <taxon>Alphaproteobacteria</taxon>
        <taxon>Sphingomonadales</taxon>
        <taxon>Sphingomonadaceae</taxon>
        <taxon>Sphingomonas</taxon>
    </lineage>
</organism>
<dbReference type="GO" id="GO:0003677">
    <property type="term" value="F:DNA binding"/>
    <property type="evidence" value="ECO:0007669"/>
    <property type="project" value="InterPro"/>
</dbReference>
<dbReference type="InterPro" id="IPR010982">
    <property type="entry name" value="Lambda_DNA-bd_dom_sf"/>
</dbReference>
<comment type="caution">
    <text evidence="2">The sequence shown here is derived from an EMBL/GenBank/DDBJ whole genome shotgun (WGS) entry which is preliminary data.</text>
</comment>
<dbReference type="Gene3D" id="1.10.260.40">
    <property type="entry name" value="lambda repressor-like DNA-binding domains"/>
    <property type="match status" value="1"/>
</dbReference>
<dbReference type="InterPro" id="IPR041413">
    <property type="entry name" value="MLTR_LBD"/>
</dbReference>
<dbReference type="CDD" id="cd00093">
    <property type="entry name" value="HTH_XRE"/>
    <property type="match status" value="1"/>
</dbReference>
<name>A0A396RNZ4_9SPHN</name>
<dbReference type="InterPro" id="IPR001387">
    <property type="entry name" value="Cro/C1-type_HTH"/>
</dbReference>
<dbReference type="AlphaFoldDB" id="A0A396RNZ4"/>
<keyword evidence="3" id="KW-1185">Reference proteome</keyword>
<gene>
    <name evidence="2" type="ORF">D1610_10595</name>
</gene>
<dbReference type="PANTHER" id="PTHR35010">
    <property type="entry name" value="BLL4672 PROTEIN-RELATED"/>
    <property type="match status" value="1"/>
</dbReference>
<dbReference type="OrthoDB" id="9785973at2"/>
<protein>
    <submittedName>
        <fullName evidence="2">XRE family transcriptional regulator</fullName>
    </submittedName>
</protein>
<dbReference type="SUPFAM" id="SSF47413">
    <property type="entry name" value="lambda repressor-like DNA-binding domains"/>
    <property type="match status" value="1"/>
</dbReference>
<reference evidence="2 3" key="1">
    <citation type="submission" date="2018-08" db="EMBL/GenBank/DDBJ databases">
        <title>The multiple taxonomic identification of Sphingomonas gilva.</title>
        <authorList>
            <person name="Zhu D."/>
            <person name="Zheng S."/>
        </authorList>
    </citation>
    <scope>NUCLEOTIDE SEQUENCE [LARGE SCALE GENOMIC DNA]</scope>
    <source>
        <strain evidence="2 3">ZDH117</strain>
    </source>
</reference>